<dbReference type="OrthoDB" id="213634at2"/>
<dbReference type="Pfam" id="PF07596">
    <property type="entry name" value="SBP_bac_10"/>
    <property type="match status" value="1"/>
</dbReference>
<sequence length="326" mass="34987">MVRTKRSGFTLVELLVVIAIIGVLVGLLLPAVQAAREAARRMSCSNNLKQFGIALHNYHDTFKVLPPGAIWKREPSGASLTTLPPENARDAGWGATWLVMILPFMEQQNLADQYDSRLPARHPNNLAVVTTEMDMFKCPSSVPAANLTQDYNGFSKGNYAGNSGAGRLLRRSDSTNANLAGVFHVLQERGTGFQEILDGTSNVAMTSEIMASNSGGDDRGAWAWSTGPLFSGGTGATCTGTGFHTPNATNRLDCSHYSSNDQTNPRTGWRSNPDSVDASVAARSFHPSGVMMGLVDGSVRFMSETIDTTTYINLLARGDGNVVQLD</sequence>
<dbReference type="NCBIfam" id="TIGR04294">
    <property type="entry name" value="pre_pil_HX9DG"/>
    <property type="match status" value="1"/>
</dbReference>
<dbReference type="Pfam" id="PF07963">
    <property type="entry name" value="N_methyl"/>
    <property type="match status" value="1"/>
</dbReference>
<dbReference type="PANTHER" id="PTHR30093:SF2">
    <property type="entry name" value="TYPE II SECRETION SYSTEM PROTEIN H"/>
    <property type="match status" value="1"/>
</dbReference>
<organism evidence="2 3">
    <name type="scientific">Roseimaritima multifibrata</name>
    <dbReference type="NCBI Taxonomy" id="1930274"/>
    <lineage>
        <taxon>Bacteria</taxon>
        <taxon>Pseudomonadati</taxon>
        <taxon>Planctomycetota</taxon>
        <taxon>Planctomycetia</taxon>
        <taxon>Pirellulales</taxon>
        <taxon>Pirellulaceae</taxon>
        <taxon>Roseimaritima</taxon>
    </lineage>
</organism>
<dbReference type="NCBIfam" id="TIGR02532">
    <property type="entry name" value="IV_pilin_GFxxxE"/>
    <property type="match status" value="1"/>
</dbReference>
<gene>
    <name evidence="2" type="ORF">FF011L_38570</name>
</gene>
<dbReference type="PANTHER" id="PTHR30093">
    <property type="entry name" value="GENERAL SECRETION PATHWAY PROTEIN G"/>
    <property type="match status" value="1"/>
</dbReference>
<evidence type="ECO:0000313" key="2">
    <source>
        <dbReference type="EMBL" id="QDS95073.1"/>
    </source>
</evidence>
<feature type="domain" description="DUF1559" evidence="1">
    <location>
        <begin position="33"/>
        <end position="308"/>
    </location>
</feature>
<accession>A0A517MJL7</accession>
<protein>
    <recommendedName>
        <fullName evidence="1">DUF1559 domain-containing protein</fullName>
    </recommendedName>
</protein>
<dbReference type="Gene3D" id="3.30.700.10">
    <property type="entry name" value="Glycoprotein, Type 4 Pilin"/>
    <property type="match status" value="1"/>
</dbReference>
<evidence type="ECO:0000259" key="1">
    <source>
        <dbReference type="Pfam" id="PF07596"/>
    </source>
</evidence>
<dbReference type="Proteomes" id="UP000320672">
    <property type="component" value="Chromosome"/>
</dbReference>
<keyword evidence="3" id="KW-1185">Reference proteome</keyword>
<dbReference type="InterPro" id="IPR011453">
    <property type="entry name" value="DUF1559"/>
</dbReference>
<dbReference type="RefSeq" id="WP_145352989.1">
    <property type="nucleotide sequence ID" value="NZ_CP036262.1"/>
</dbReference>
<dbReference type="KEGG" id="rml:FF011L_38570"/>
<dbReference type="InterPro" id="IPR027558">
    <property type="entry name" value="Pre_pil_HX9DG_C"/>
</dbReference>
<dbReference type="AlphaFoldDB" id="A0A517MJL7"/>
<name>A0A517MJL7_9BACT</name>
<dbReference type="PROSITE" id="PS00409">
    <property type="entry name" value="PROKAR_NTER_METHYL"/>
    <property type="match status" value="1"/>
</dbReference>
<dbReference type="InterPro" id="IPR012902">
    <property type="entry name" value="N_methyl_site"/>
</dbReference>
<reference evidence="2 3" key="1">
    <citation type="submission" date="2019-02" db="EMBL/GenBank/DDBJ databases">
        <title>Deep-cultivation of Planctomycetes and their phenomic and genomic characterization uncovers novel biology.</title>
        <authorList>
            <person name="Wiegand S."/>
            <person name="Jogler M."/>
            <person name="Boedeker C."/>
            <person name="Pinto D."/>
            <person name="Vollmers J."/>
            <person name="Rivas-Marin E."/>
            <person name="Kohn T."/>
            <person name="Peeters S.H."/>
            <person name="Heuer A."/>
            <person name="Rast P."/>
            <person name="Oberbeckmann S."/>
            <person name="Bunk B."/>
            <person name="Jeske O."/>
            <person name="Meyerdierks A."/>
            <person name="Storesund J.E."/>
            <person name="Kallscheuer N."/>
            <person name="Luecker S."/>
            <person name="Lage O.M."/>
            <person name="Pohl T."/>
            <person name="Merkel B.J."/>
            <person name="Hornburger P."/>
            <person name="Mueller R.-W."/>
            <person name="Bruemmer F."/>
            <person name="Labrenz M."/>
            <person name="Spormann A.M."/>
            <person name="Op den Camp H."/>
            <person name="Overmann J."/>
            <person name="Amann R."/>
            <person name="Jetten M.S.M."/>
            <person name="Mascher T."/>
            <person name="Medema M.H."/>
            <person name="Devos D.P."/>
            <person name="Kaster A.-K."/>
            <person name="Ovreas L."/>
            <person name="Rohde M."/>
            <person name="Galperin M.Y."/>
            <person name="Jogler C."/>
        </authorList>
    </citation>
    <scope>NUCLEOTIDE SEQUENCE [LARGE SCALE GENOMIC DNA]</scope>
    <source>
        <strain evidence="2 3">FF011L</strain>
    </source>
</reference>
<dbReference type="InterPro" id="IPR045584">
    <property type="entry name" value="Pilin-like"/>
</dbReference>
<dbReference type="EMBL" id="CP036262">
    <property type="protein sequence ID" value="QDS95073.1"/>
    <property type="molecule type" value="Genomic_DNA"/>
</dbReference>
<dbReference type="SUPFAM" id="SSF54523">
    <property type="entry name" value="Pili subunits"/>
    <property type="match status" value="1"/>
</dbReference>
<evidence type="ECO:0000313" key="3">
    <source>
        <dbReference type="Proteomes" id="UP000320672"/>
    </source>
</evidence>
<proteinExistence type="predicted"/>